<proteinExistence type="predicted"/>
<name>A0A6G2DPB0_STREE</name>
<reference evidence="1 2" key="1">
    <citation type="submission" date="2019-11" db="EMBL/GenBank/DDBJ databases">
        <title>Growth characteristics of pneumococcus vary with the chemical composition of the capsule and with environmental conditions.</title>
        <authorList>
            <person name="Tothpal A."/>
            <person name="Desobry K."/>
            <person name="Joshi S."/>
            <person name="Wyllie A.L."/>
            <person name="Weinberger D.M."/>
        </authorList>
    </citation>
    <scope>NUCLEOTIDE SEQUENCE [LARGE SCALE GENOMIC DNA]</scope>
    <source>
        <strain evidence="2">pnumococcus15C</strain>
    </source>
</reference>
<gene>
    <name evidence="1" type="ORF">GM544_14415</name>
</gene>
<organism evidence="1 2">
    <name type="scientific">Streptococcus pneumoniae</name>
    <dbReference type="NCBI Taxonomy" id="1313"/>
    <lineage>
        <taxon>Bacteria</taxon>
        <taxon>Bacillati</taxon>
        <taxon>Bacillota</taxon>
        <taxon>Bacilli</taxon>
        <taxon>Lactobacillales</taxon>
        <taxon>Streptococcaceae</taxon>
        <taxon>Streptococcus</taxon>
    </lineage>
</organism>
<comment type="caution">
    <text evidence="1">The sequence shown here is derived from an EMBL/GenBank/DDBJ whole genome shotgun (WGS) entry which is preliminary data.</text>
</comment>
<sequence length="47" mass="5200">MNIIEKIKKNGQRVYYASVYLGVDQLTGKKARTTVTATTKKGVKVKA</sequence>
<protein>
    <submittedName>
        <fullName evidence="1">Site-specific integrase</fullName>
    </submittedName>
</protein>
<evidence type="ECO:0000313" key="2">
    <source>
        <dbReference type="Proteomes" id="UP000476212"/>
    </source>
</evidence>
<evidence type="ECO:0000313" key="1">
    <source>
        <dbReference type="EMBL" id="MTV91594.1"/>
    </source>
</evidence>
<feature type="non-terminal residue" evidence="1">
    <location>
        <position position="47"/>
    </location>
</feature>
<dbReference type="EMBL" id="WNIB01000745">
    <property type="protein sequence ID" value="MTV91594.1"/>
    <property type="molecule type" value="Genomic_DNA"/>
</dbReference>
<accession>A0A6G2DPB0</accession>
<dbReference type="Proteomes" id="UP000476212">
    <property type="component" value="Unassembled WGS sequence"/>
</dbReference>
<dbReference type="AlphaFoldDB" id="A0A6G2DPB0"/>